<protein>
    <submittedName>
        <fullName evidence="1">Uncharacterized protein</fullName>
    </submittedName>
</protein>
<gene>
    <name evidence="1" type="ORF">U732_2506</name>
</gene>
<comment type="caution">
    <text evidence="1">The sequence shown here is derived from an EMBL/GenBank/DDBJ whole genome shotgun (WGS) entry which is preliminary data.</text>
</comment>
<dbReference type="OrthoDB" id="1911614at2"/>
<dbReference type="STRING" id="29341.RSJ17_00700"/>
<evidence type="ECO:0000313" key="1">
    <source>
        <dbReference type="EMBL" id="KIE45394.1"/>
    </source>
</evidence>
<accession>A0A0C1TXG0</accession>
<sequence>MLNEVPTVIYDLEGIPMRVIKASKIFFKNRNEEGYILHIEKAEKVTAISEFELKYIDGKYILNRKIFREIILV</sequence>
<organism evidence="1 2">
    <name type="scientific">Clostridium argentinense CDC 2741</name>
    <dbReference type="NCBI Taxonomy" id="1418104"/>
    <lineage>
        <taxon>Bacteria</taxon>
        <taxon>Bacillati</taxon>
        <taxon>Bacillota</taxon>
        <taxon>Clostridia</taxon>
        <taxon>Eubacteriales</taxon>
        <taxon>Clostridiaceae</taxon>
        <taxon>Clostridium</taxon>
    </lineage>
</organism>
<name>A0A0C1TXG0_9CLOT</name>
<dbReference type="Proteomes" id="UP000031366">
    <property type="component" value="Unassembled WGS sequence"/>
</dbReference>
<dbReference type="EMBL" id="AYSO01000019">
    <property type="protein sequence ID" value="KIE45394.1"/>
    <property type="molecule type" value="Genomic_DNA"/>
</dbReference>
<dbReference type="RefSeq" id="WP_039634998.1">
    <property type="nucleotide sequence ID" value="NZ_AYSO01000019.1"/>
</dbReference>
<reference evidence="1 2" key="1">
    <citation type="journal article" date="2015" name="Infect. Genet. Evol.">
        <title>Genomic sequences of six botulinum neurotoxin-producing strains representing three clostridial species illustrate the mobility and diversity of botulinum neurotoxin genes.</title>
        <authorList>
            <person name="Smith T.J."/>
            <person name="Hill K.K."/>
            <person name="Xie G."/>
            <person name="Foley B.T."/>
            <person name="Williamson C.H."/>
            <person name="Foster J.T."/>
            <person name="Johnson S.L."/>
            <person name="Chertkov O."/>
            <person name="Teshima H."/>
            <person name="Gibbons H.S."/>
            <person name="Johnsky L.A."/>
            <person name="Karavis M.A."/>
            <person name="Smith L.A."/>
        </authorList>
    </citation>
    <scope>NUCLEOTIDE SEQUENCE [LARGE SCALE GENOMIC DNA]</scope>
    <source>
        <strain evidence="1 2">CDC 2741</strain>
    </source>
</reference>
<keyword evidence="2" id="KW-1185">Reference proteome</keyword>
<proteinExistence type="predicted"/>
<evidence type="ECO:0000313" key="2">
    <source>
        <dbReference type="Proteomes" id="UP000031366"/>
    </source>
</evidence>
<dbReference type="AlphaFoldDB" id="A0A0C1TXG0"/>